<evidence type="ECO:0000313" key="5">
    <source>
        <dbReference type="Proteomes" id="UP000663852"/>
    </source>
</evidence>
<evidence type="ECO:0000313" key="2">
    <source>
        <dbReference type="EMBL" id="CAF1199800.1"/>
    </source>
</evidence>
<feature type="transmembrane region" description="Helical" evidence="1">
    <location>
        <begin position="141"/>
        <end position="168"/>
    </location>
</feature>
<dbReference type="EMBL" id="CAJNOR010008025">
    <property type="protein sequence ID" value="CAF1627373.1"/>
    <property type="molecule type" value="Genomic_DNA"/>
</dbReference>
<name>A0A814WAJ4_ADIRI</name>
<accession>A0A814WAJ4</accession>
<sequence length="171" mass="18838">MSQKTKSVCLCFGLITSVVILTIFALIGITGTALYVPAKRDESTYQLTMCFVKGYRLVQKTCSSQSCTGSGATYRCTTSYFSCDQQFYTVSYNISSGTTVETTFEASDGPGSNSVNQTYPCYYDSTSETSVRWQWNTSYRYLVMLCVGWSGVGVFGILTIGLIIGICYRKS</sequence>
<comment type="caution">
    <text evidence="2">The sequence shown here is derived from an EMBL/GenBank/DDBJ whole genome shotgun (WGS) entry which is preliminary data.</text>
</comment>
<proteinExistence type="predicted"/>
<keyword evidence="4" id="KW-1185">Reference proteome</keyword>
<dbReference type="Proteomes" id="UP000663852">
    <property type="component" value="Unassembled WGS sequence"/>
</dbReference>
<keyword evidence="1" id="KW-0812">Transmembrane</keyword>
<evidence type="ECO:0000313" key="4">
    <source>
        <dbReference type="Proteomes" id="UP000663828"/>
    </source>
</evidence>
<organism evidence="2 5">
    <name type="scientific">Adineta ricciae</name>
    <name type="common">Rotifer</name>
    <dbReference type="NCBI Taxonomy" id="249248"/>
    <lineage>
        <taxon>Eukaryota</taxon>
        <taxon>Metazoa</taxon>
        <taxon>Spiralia</taxon>
        <taxon>Gnathifera</taxon>
        <taxon>Rotifera</taxon>
        <taxon>Eurotatoria</taxon>
        <taxon>Bdelloidea</taxon>
        <taxon>Adinetida</taxon>
        <taxon>Adinetidae</taxon>
        <taxon>Adineta</taxon>
    </lineage>
</organism>
<dbReference type="Proteomes" id="UP000663828">
    <property type="component" value="Unassembled WGS sequence"/>
</dbReference>
<dbReference type="AlphaFoldDB" id="A0A814WAJ4"/>
<keyword evidence="1" id="KW-0472">Membrane</keyword>
<keyword evidence="1" id="KW-1133">Transmembrane helix</keyword>
<reference evidence="2" key="1">
    <citation type="submission" date="2021-02" db="EMBL/GenBank/DDBJ databases">
        <authorList>
            <person name="Nowell W R."/>
        </authorList>
    </citation>
    <scope>NUCLEOTIDE SEQUENCE</scope>
</reference>
<gene>
    <name evidence="2" type="ORF">EDS130_LOCUS25298</name>
    <name evidence="3" type="ORF">XAT740_LOCUS51092</name>
</gene>
<evidence type="ECO:0000313" key="3">
    <source>
        <dbReference type="EMBL" id="CAF1627373.1"/>
    </source>
</evidence>
<feature type="transmembrane region" description="Helical" evidence="1">
    <location>
        <begin position="12"/>
        <end position="36"/>
    </location>
</feature>
<protein>
    <submittedName>
        <fullName evidence="2">Uncharacterized protein</fullName>
    </submittedName>
</protein>
<dbReference type="EMBL" id="CAJNOJ010000148">
    <property type="protein sequence ID" value="CAF1199800.1"/>
    <property type="molecule type" value="Genomic_DNA"/>
</dbReference>
<evidence type="ECO:0000256" key="1">
    <source>
        <dbReference type="SAM" id="Phobius"/>
    </source>
</evidence>